<reference evidence="4 7" key="2">
    <citation type="submission" date="2018-05" db="EMBL/GenBank/DDBJ databases">
        <title>Genomic Encyclopedia of Type Strains, Phase IV (KMG-IV): sequencing the most valuable type-strain genomes for metagenomic binning, comparative biology and taxonomic classification.</title>
        <authorList>
            <person name="Goeker M."/>
        </authorList>
    </citation>
    <scope>NUCLEOTIDE SEQUENCE [LARGE SCALE GENOMIC DNA]</scope>
    <source>
        <strain evidence="4 7">DSM 28816</strain>
    </source>
</reference>
<name>A0A255IJI2_9FIRM</name>
<protein>
    <submittedName>
        <fullName evidence="4">TetR family transcriptional regulator</fullName>
    </submittedName>
    <submittedName>
        <fullName evidence="5">TetR/AcrR family transcriptional regulator</fullName>
    </submittedName>
</protein>
<reference evidence="5" key="3">
    <citation type="submission" date="2018-07" db="EMBL/GenBank/DDBJ databases">
        <authorList>
            <person name="Quirk P.G."/>
            <person name="Krulwich T.A."/>
        </authorList>
    </citation>
    <scope>NUCLEOTIDE SEQUENCE</scope>
    <source>
        <strain evidence="5">CCRI-19302</strain>
    </source>
</reference>
<dbReference type="InterPro" id="IPR009057">
    <property type="entry name" value="Homeodomain-like_sf"/>
</dbReference>
<keyword evidence="6" id="KW-1185">Reference proteome</keyword>
<accession>A0A255IJI2</accession>
<evidence type="ECO:0000256" key="2">
    <source>
        <dbReference type="PROSITE-ProRule" id="PRU00335"/>
    </source>
</evidence>
<dbReference type="Proteomes" id="UP000247523">
    <property type="component" value="Unassembled WGS sequence"/>
</dbReference>
<dbReference type="PANTHER" id="PTHR43479:SF11">
    <property type="entry name" value="ACREF_ENVCD OPERON REPRESSOR-RELATED"/>
    <property type="match status" value="1"/>
</dbReference>
<feature type="DNA-binding region" description="H-T-H motif" evidence="2">
    <location>
        <begin position="30"/>
        <end position="49"/>
    </location>
</feature>
<dbReference type="AlphaFoldDB" id="A0A255IJI2"/>
<sequence length="192" mass="22008">MNRNEKDVRQCMIKATIELLNEIPDIEKITVRQIAKRAKVGVGSINYHFNSKDNLLSIAVRDVLAEMAINLSKPTANLNLNPRDRLKTMLKELCNAAVTNEKLTQFMVTHDILSGNMHALLYIIPILKEIFKDKKEEIELRVIALQILQPLQVAAIAPTAFCMYSSFNLYDKKARNQFIDQLLDNLINERKE</sequence>
<dbReference type="OrthoDB" id="9789566at2"/>
<dbReference type="PANTHER" id="PTHR43479">
    <property type="entry name" value="ACREF/ENVCD OPERON REPRESSOR-RELATED"/>
    <property type="match status" value="1"/>
</dbReference>
<dbReference type="Gene3D" id="1.10.357.10">
    <property type="entry name" value="Tetracycline Repressor, domain 2"/>
    <property type="match status" value="1"/>
</dbReference>
<comment type="caution">
    <text evidence="5">The sequence shown here is derived from an EMBL/GenBank/DDBJ whole genome shotgun (WGS) entry which is preliminary data.</text>
</comment>
<evidence type="ECO:0000313" key="4">
    <source>
        <dbReference type="EMBL" id="PXV95621.1"/>
    </source>
</evidence>
<dbReference type="RefSeq" id="WP_094376777.1">
    <property type="nucleotide sequence ID" value="NZ_NOKA02000002.1"/>
</dbReference>
<keyword evidence="1 2" id="KW-0238">DNA-binding</keyword>
<evidence type="ECO:0000313" key="5">
    <source>
        <dbReference type="EMBL" id="RDY32911.1"/>
    </source>
</evidence>
<proteinExistence type="predicted"/>
<dbReference type="PROSITE" id="PS50977">
    <property type="entry name" value="HTH_TETR_2"/>
    <property type="match status" value="1"/>
</dbReference>
<dbReference type="Proteomes" id="UP000216411">
    <property type="component" value="Unassembled WGS sequence"/>
</dbReference>
<dbReference type="Pfam" id="PF00440">
    <property type="entry name" value="TetR_N"/>
    <property type="match status" value="1"/>
</dbReference>
<evidence type="ECO:0000313" key="7">
    <source>
        <dbReference type="Proteomes" id="UP000247523"/>
    </source>
</evidence>
<dbReference type="EMBL" id="QICS01000001">
    <property type="protein sequence ID" value="PXV95621.1"/>
    <property type="molecule type" value="Genomic_DNA"/>
</dbReference>
<reference evidence="5 6" key="1">
    <citation type="journal article" date="2017" name="Genome Announc.">
        <title>Draft Genome Sequence of a Sporulating and Motile Strain of Lachnotalea glycerini Isolated from Water in Quebec City, Canada.</title>
        <authorList>
            <person name="Maheux A.F."/>
            <person name="Boudreau D.K."/>
            <person name="Berube E."/>
            <person name="Boissinot M."/>
            <person name="Raymond F."/>
            <person name="Brodeur S."/>
            <person name="Corbeil J."/>
            <person name="Isabel S."/>
            <person name="Omar R.F."/>
            <person name="Bergeron M.G."/>
        </authorList>
    </citation>
    <scope>NUCLEOTIDE SEQUENCE [LARGE SCALE GENOMIC DNA]</scope>
    <source>
        <strain evidence="5 6">CCRI-19302</strain>
    </source>
</reference>
<gene>
    <name evidence="4" type="ORF">C8E03_101251</name>
    <name evidence="5" type="ORF">CG710_002950</name>
</gene>
<dbReference type="SUPFAM" id="SSF46689">
    <property type="entry name" value="Homeodomain-like"/>
    <property type="match status" value="1"/>
</dbReference>
<feature type="domain" description="HTH tetR-type" evidence="3">
    <location>
        <begin position="6"/>
        <end position="67"/>
    </location>
</feature>
<organism evidence="5 6">
    <name type="scientific">Lachnotalea glycerini</name>
    <dbReference type="NCBI Taxonomy" id="1763509"/>
    <lineage>
        <taxon>Bacteria</taxon>
        <taxon>Bacillati</taxon>
        <taxon>Bacillota</taxon>
        <taxon>Clostridia</taxon>
        <taxon>Lachnospirales</taxon>
        <taxon>Lachnospiraceae</taxon>
        <taxon>Lachnotalea</taxon>
    </lineage>
</organism>
<dbReference type="GO" id="GO:0003677">
    <property type="term" value="F:DNA binding"/>
    <property type="evidence" value="ECO:0007669"/>
    <property type="project" value="UniProtKB-UniRule"/>
</dbReference>
<evidence type="ECO:0000259" key="3">
    <source>
        <dbReference type="PROSITE" id="PS50977"/>
    </source>
</evidence>
<dbReference type="InterPro" id="IPR050624">
    <property type="entry name" value="HTH-type_Tx_Regulator"/>
</dbReference>
<evidence type="ECO:0000313" key="6">
    <source>
        <dbReference type="Proteomes" id="UP000216411"/>
    </source>
</evidence>
<evidence type="ECO:0000256" key="1">
    <source>
        <dbReference type="ARBA" id="ARBA00023125"/>
    </source>
</evidence>
<dbReference type="EMBL" id="NOKA02000002">
    <property type="protein sequence ID" value="RDY32911.1"/>
    <property type="molecule type" value="Genomic_DNA"/>
</dbReference>
<dbReference type="InterPro" id="IPR001647">
    <property type="entry name" value="HTH_TetR"/>
</dbReference>